<comment type="function">
    <text evidence="7">This is one of the proteins that bind and probably mediate the attachment of the 5S RNA into the large ribosomal subunit, where it forms part of the central protuberance.</text>
</comment>
<evidence type="ECO:0000256" key="2">
    <source>
        <dbReference type="ARBA" id="ARBA00022730"/>
    </source>
</evidence>
<evidence type="ECO:0000256" key="6">
    <source>
        <dbReference type="ARBA" id="ARBA00035197"/>
    </source>
</evidence>
<evidence type="ECO:0000313" key="8">
    <source>
        <dbReference type="EMBL" id="KEZ24143.1"/>
    </source>
</evidence>
<dbReference type="eggNOG" id="COG0256">
    <property type="taxonomic scope" value="Bacteria"/>
</dbReference>
<proteinExistence type="inferred from homology"/>
<dbReference type="HAMAP" id="MF_01337_B">
    <property type="entry name" value="Ribosomal_uL18_B"/>
    <property type="match status" value="1"/>
</dbReference>
<dbReference type="GO" id="GO:0008097">
    <property type="term" value="F:5S rRNA binding"/>
    <property type="evidence" value="ECO:0007669"/>
    <property type="project" value="TreeGrafter"/>
</dbReference>
<dbReference type="RefSeq" id="WP_038101526.1">
    <property type="nucleotide sequence ID" value="NZ_JFDP01000002.1"/>
</dbReference>
<keyword evidence="5 7" id="KW-0687">Ribonucleoprotein</keyword>
<reference evidence="8 9" key="1">
    <citation type="submission" date="2014-02" db="EMBL/GenBank/DDBJ databases">
        <title>Genome sequence of Ureaplasma diversum strain 246.</title>
        <authorList>
            <person name="Sirand-Pugnet P."/>
            <person name="Breton M."/>
            <person name="Dordet-Frisoni E."/>
            <person name="Baranowski E."/>
            <person name="Barre A."/>
            <person name="Couture C."/>
            <person name="Dupuy V."/>
            <person name="Gaurivaud P."/>
            <person name="Jacob D."/>
            <person name="Lemaitre C."/>
            <person name="Manso-Silvan L."/>
            <person name="Nikolski M."/>
            <person name="Nouvel L.-X."/>
            <person name="Poumarat F."/>
            <person name="Tardy F."/>
            <person name="Thebault P."/>
            <person name="Theil S."/>
            <person name="Citti C."/>
            <person name="Thiaucourt F."/>
            <person name="Blanchard A."/>
        </authorList>
    </citation>
    <scope>NUCLEOTIDE SEQUENCE [LARGE SCALE GENOMIC DNA]</scope>
    <source>
        <strain evidence="8 9">NCTC 246</strain>
    </source>
</reference>
<sequence length="121" mass="13751">MKRINFSRNKQRLIRAKRLRIRIRKLQLVADRSVLVVTKTNAHIWAQLIDYNTNRTLASSSSVQLKLKNGNKENAKLVGADIAKKALALNIKQVIFNKSGSKFHGRIKELADAARENGLEF</sequence>
<dbReference type="OrthoDB" id="9810939at2"/>
<dbReference type="EMBL" id="JFDP01000002">
    <property type="protein sequence ID" value="KEZ24143.1"/>
    <property type="molecule type" value="Genomic_DNA"/>
</dbReference>
<dbReference type="Gene3D" id="3.30.420.100">
    <property type="match status" value="1"/>
</dbReference>
<protein>
    <recommendedName>
        <fullName evidence="6 7">Large ribosomal subunit protein uL18</fullName>
    </recommendedName>
</protein>
<dbReference type="PANTHER" id="PTHR12899:SF3">
    <property type="entry name" value="LARGE RIBOSOMAL SUBUNIT PROTEIN UL18M"/>
    <property type="match status" value="1"/>
</dbReference>
<evidence type="ECO:0000256" key="7">
    <source>
        <dbReference type="HAMAP-Rule" id="MF_01337"/>
    </source>
</evidence>
<dbReference type="GO" id="GO:0006412">
    <property type="term" value="P:translation"/>
    <property type="evidence" value="ECO:0007669"/>
    <property type="project" value="UniProtKB-UniRule"/>
</dbReference>
<dbReference type="CDD" id="cd00432">
    <property type="entry name" value="Ribosomal_L18_L5e"/>
    <property type="match status" value="1"/>
</dbReference>
<dbReference type="Pfam" id="PF00861">
    <property type="entry name" value="Ribosomal_L18p"/>
    <property type="match status" value="1"/>
</dbReference>
<evidence type="ECO:0000256" key="1">
    <source>
        <dbReference type="ARBA" id="ARBA00007116"/>
    </source>
</evidence>
<keyword evidence="4 7" id="KW-0689">Ribosomal protein</keyword>
<dbReference type="SUPFAM" id="SSF53137">
    <property type="entry name" value="Translational machinery components"/>
    <property type="match status" value="1"/>
</dbReference>
<dbReference type="AlphaFoldDB" id="A0A084F1Q1"/>
<comment type="similarity">
    <text evidence="1 7">Belongs to the universal ribosomal protein uL18 family.</text>
</comment>
<dbReference type="Proteomes" id="UP000028537">
    <property type="component" value="Unassembled WGS sequence"/>
</dbReference>
<comment type="subunit">
    <text evidence="7">Part of the 50S ribosomal subunit; part of the 5S rRNA/L5/L18/L25 subcomplex. Contacts the 5S and 23S rRNAs.</text>
</comment>
<dbReference type="InterPro" id="IPR004389">
    <property type="entry name" value="Ribosomal_uL18_bac-type"/>
</dbReference>
<evidence type="ECO:0000256" key="3">
    <source>
        <dbReference type="ARBA" id="ARBA00022884"/>
    </source>
</evidence>
<evidence type="ECO:0000256" key="5">
    <source>
        <dbReference type="ARBA" id="ARBA00023274"/>
    </source>
</evidence>
<evidence type="ECO:0000256" key="4">
    <source>
        <dbReference type="ARBA" id="ARBA00022980"/>
    </source>
</evidence>
<keyword evidence="9" id="KW-1185">Reference proteome</keyword>
<dbReference type="InterPro" id="IPR057268">
    <property type="entry name" value="Ribosomal_L18"/>
</dbReference>
<accession>A0A084F1Q1</accession>
<keyword evidence="2 7" id="KW-0699">rRNA-binding</keyword>
<organism evidence="8 9">
    <name type="scientific">Ureaplasma diversum NCTC 246</name>
    <dbReference type="NCBI Taxonomy" id="1188241"/>
    <lineage>
        <taxon>Bacteria</taxon>
        <taxon>Bacillati</taxon>
        <taxon>Mycoplasmatota</taxon>
        <taxon>Mycoplasmoidales</taxon>
        <taxon>Mycoplasmoidaceae</taxon>
        <taxon>Ureaplasma</taxon>
    </lineage>
</organism>
<evidence type="ECO:0000313" key="9">
    <source>
        <dbReference type="Proteomes" id="UP000028537"/>
    </source>
</evidence>
<dbReference type="GO" id="GO:0022625">
    <property type="term" value="C:cytosolic large ribosomal subunit"/>
    <property type="evidence" value="ECO:0007669"/>
    <property type="project" value="TreeGrafter"/>
</dbReference>
<keyword evidence="3 7" id="KW-0694">RNA-binding</keyword>
<dbReference type="InterPro" id="IPR005484">
    <property type="entry name" value="Ribosomal_uL18_bac/plant/anim"/>
</dbReference>
<dbReference type="GO" id="GO:0003735">
    <property type="term" value="F:structural constituent of ribosome"/>
    <property type="evidence" value="ECO:0007669"/>
    <property type="project" value="InterPro"/>
</dbReference>
<gene>
    <name evidence="7 8" type="primary">rplR</name>
    <name evidence="8" type="ORF">UDIV_0290</name>
</gene>
<dbReference type="NCBIfam" id="TIGR00060">
    <property type="entry name" value="L18_bact"/>
    <property type="match status" value="1"/>
</dbReference>
<comment type="caution">
    <text evidence="8">The sequence shown here is derived from an EMBL/GenBank/DDBJ whole genome shotgun (WGS) entry which is preliminary data.</text>
</comment>
<name>A0A084F1Q1_9BACT</name>
<dbReference type="PANTHER" id="PTHR12899">
    <property type="entry name" value="39S RIBOSOMAL PROTEIN L18, MITOCHONDRIAL"/>
    <property type="match status" value="1"/>
</dbReference>